<dbReference type="OrthoDB" id="6058at2"/>
<reference evidence="2" key="1">
    <citation type="submission" date="2019-09" db="EMBL/GenBank/DDBJ databases">
        <authorList>
            <person name="Li J."/>
        </authorList>
    </citation>
    <scope>NUCLEOTIDE SEQUENCE [LARGE SCALE GENOMIC DNA]</scope>
    <source>
        <strain evidence="2">JCM 14732</strain>
    </source>
</reference>
<name>A0A5M4FFC6_9ACTN</name>
<dbReference type="AlphaFoldDB" id="A0A5M4FFC6"/>
<dbReference type="EMBL" id="SDPQ02000002">
    <property type="protein sequence ID" value="KAA1398055.1"/>
    <property type="molecule type" value="Genomic_DNA"/>
</dbReference>
<dbReference type="PANTHER" id="PTHR36440">
    <property type="entry name" value="PUTATIVE (AFU_ORTHOLOGUE AFUA_8G07350)-RELATED"/>
    <property type="match status" value="1"/>
</dbReference>
<feature type="domain" description="Cupin type-2" evidence="1">
    <location>
        <begin position="47"/>
        <end position="112"/>
    </location>
</feature>
<evidence type="ECO:0000313" key="3">
    <source>
        <dbReference type="Proteomes" id="UP000380867"/>
    </source>
</evidence>
<keyword evidence="3" id="KW-1185">Reference proteome</keyword>
<organism evidence="2 3">
    <name type="scientific">Aeromicrobium ginsengisoli</name>
    <dbReference type="NCBI Taxonomy" id="363867"/>
    <lineage>
        <taxon>Bacteria</taxon>
        <taxon>Bacillati</taxon>
        <taxon>Actinomycetota</taxon>
        <taxon>Actinomycetes</taxon>
        <taxon>Propionibacteriales</taxon>
        <taxon>Nocardioidaceae</taxon>
        <taxon>Aeromicrobium</taxon>
    </lineage>
</organism>
<evidence type="ECO:0000313" key="2">
    <source>
        <dbReference type="EMBL" id="KAA1398055.1"/>
    </source>
</evidence>
<evidence type="ECO:0000259" key="1">
    <source>
        <dbReference type="Pfam" id="PF07883"/>
    </source>
</evidence>
<gene>
    <name evidence="2" type="ORF">ESP70_012050</name>
</gene>
<dbReference type="Pfam" id="PF07883">
    <property type="entry name" value="Cupin_2"/>
    <property type="match status" value="1"/>
</dbReference>
<dbReference type="InterPro" id="IPR011051">
    <property type="entry name" value="RmlC_Cupin_sf"/>
</dbReference>
<protein>
    <submittedName>
        <fullName evidence="2">Cupin domain-containing protein</fullName>
    </submittedName>
</protein>
<sequence length="163" mass="17694">MSATTTPTSVVRAADEGERRWFAGGGVVTWKVRAEESNGAFLMFEDRMEQGKVTPLHIHPDTDEAFFVLEGEILMHLDGTEQRVAEGGMMLATRGLPHAFMVTSPVARLLCVQTPGNIESFFWDASDPIADDVDSGEVDFDRIAASAQRSGGMTILGPPPFAH</sequence>
<dbReference type="RefSeq" id="WP_149689487.1">
    <property type="nucleotide sequence ID" value="NZ_SDPQ02000002.1"/>
</dbReference>
<dbReference type="Gene3D" id="2.60.120.10">
    <property type="entry name" value="Jelly Rolls"/>
    <property type="match status" value="1"/>
</dbReference>
<dbReference type="InterPro" id="IPR053146">
    <property type="entry name" value="QDO-like"/>
</dbReference>
<dbReference type="InterPro" id="IPR013096">
    <property type="entry name" value="Cupin_2"/>
</dbReference>
<proteinExistence type="predicted"/>
<accession>A0A5M4FFC6</accession>
<dbReference type="PANTHER" id="PTHR36440:SF1">
    <property type="entry name" value="PUTATIVE (AFU_ORTHOLOGUE AFUA_8G07350)-RELATED"/>
    <property type="match status" value="1"/>
</dbReference>
<comment type="caution">
    <text evidence="2">The sequence shown here is derived from an EMBL/GenBank/DDBJ whole genome shotgun (WGS) entry which is preliminary data.</text>
</comment>
<dbReference type="SUPFAM" id="SSF51182">
    <property type="entry name" value="RmlC-like cupins"/>
    <property type="match status" value="1"/>
</dbReference>
<dbReference type="InterPro" id="IPR014710">
    <property type="entry name" value="RmlC-like_jellyroll"/>
</dbReference>
<dbReference type="Proteomes" id="UP000380867">
    <property type="component" value="Unassembled WGS sequence"/>
</dbReference>